<dbReference type="InterPro" id="IPR008258">
    <property type="entry name" value="Transglycosylase_SLT_dom_1"/>
</dbReference>
<proteinExistence type="predicted"/>
<dbReference type="SUPFAM" id="SSF53955">
    <property type="entry name" value="Lysozyme-like"/>
    <property type="match status" value="1"/>
</dbReference>
<gene>
    <name evidence="2" type="ORF">FISHEDRAFT_51680</name>
</gene>
<reference evidence="2 3" key="1">
    <citation type="journal article" date="2015" name="Fungal Genet. Biol.">
        <title>Evolution of novel wood decay mechanisms in Agaricales revealed by the genome sequences of Fistulina hepatica and Cylindrobasidium torrendii.</title>
        <authorList>
            <person name="Floudas D."/>
            <person name="Held B.W."/>
            <person name="Riley R."/>
            <person name="Nagy L.G."/>
            <person name="Koehler G."/>
            <person name="Ransdell A.S."/>
            <person name="Younus H."/>
            <person name="Chow J."/>
            <person name="Chiniquy J."/>
            <person name="Lipzen A."/>
            <person name="Tritt A."/>
            <person name="Sun H."/>
            <person name="Haridas S."/>
            <person name="LaButti K."/>
            <person name="Ohm R.A."/>
            <person name="Kues U."/>
            <person name="Blanchette R.A."/>
            <person name="Grigoriev I.V."/>
            <person name="Minto R.E."/>
            <person name="Hibbett D.S."/>
        </authorList>
    </citation>
    <scope>NUCLEOTIDE SEQUENCE [LARGE SCALE GENOMIC DNA]</scope>
    <source>
        <strain evidence="2 3">ATCC 64428</strain>
    </source>
</reference>
<dbReference type="OrthoDB" id="2537480at2759"/>
<evidence type="ECO:0000259" key="1">
    <source>
        <dbReference type="Pfam" id="PF01464"/>
    </source>
</evidence>
<keyword evidence="3" id="KW-1185">Reference proteome</keyword>
<dbReference type="Gene3D" id="1.10.530.10">
    <property type="match status" value="1"/>
</dbReference>
<dbReference type="Pfam" id="PF01464">
    <property type="entry name" value="SLT"/>
    <property type="match status" value="1"/>
</dbReference>
<dbReference type="GO" id="GO:0016787">
    <property type="term" value="F:hydrolase activity"/>
    <property type="evidence" value="ECO:0007669"/>
    <property type="project" value="UniProtKB-KW"/>
</dbReference>
<keyword evidence="2" id="KW-0378">Hydrolase</keyword>
<sequence length="226" mass="24823">MLPVRKQGICPYVVIDGPLPELVTATSGPNGHIDWMNCGINDRGWDPPLVKLSDLVTLDLTEAMKNPLSPFMDCAEYIPLFIKYGAETGIPPIMLASFAMQESSCDAELVGGAGEQGLMQLTEDKCGKAPGGNCKDPEYNIATGARYFKQNLDDSDGDVLKSIGAYNGWYDGMTYSSATAAQYSGNCYTQQNLDYLHQFLNGWCQNVNSYTNRPKLGKYFNLDKCH</sequence>
<accession>A0A0D7A147</accession>
<evidence type="ECO:0000313" key="3">
    <source>
        <dbReference type="Proteomes" id="UP000054144"/>
    </source>
</evidence>
<dbReference type="EMBL" id="KN882092">
    <property type="protein sequence ID" value="KIY44445.1"/>
    <property type="molecule type" value="Genomic_DNA"/>
</dbReference>
<dbReference type="Proteomes" id="UP000054144">
    <property type="component" value="Unassembled WGS sequence"/>
</dbReference>
<dbReference type="AlphaFoldDB" id="A0A0D7A147"/>
<dbReference type="InterPro" id="IPR023346">
    <property type="entry name" value="Lysozyme-like_dom_sf"/>
</dbReference>
<protein>
    <submittedName>
        <fullName evidence="2">Glycoside hydrolase family 23 protein</fullName>
    </submittedName>
</protein>
<evidence type="ECO:0000313" key="2">
    <source>
        <dbReference type="EMBL" id="KIY44445.1"/>
    </source>
</evidence>
<feature type="domain" description="Transglycosylase SLT" evidence="1">
    <location>
        <begin position="80"/>
        <end position="168"/>
    </location>
</feature>
<name>A0A0D7A147_9AGAR</name>
<organism evidence="2 3">
    <name type="scientific">Fistulina hepatica ATCC 64428</name>
    <dbReference type="NCBI Taxonomy" id="1128425"/>
    <lineage>
        <taxon>Eukaryota</taxon>
        <taxon>Fungi</taxon>
        <taxon>Dikarya</taxon>
        <taxon>Basidiomycota</taxon>
        <taxon>Agaricomycotina</taxon>
        <taxon>Agaricomycetes</taxon>
        <taxon>Agaricomycetidae</taxon>
        <taxon>Agaricales</taxon>
        <taxon>Fistulinaceae</taxon>
        <taxon>Fistulina</taxon>
    </lineage>
</organism>